<dbReference type="InterPro" id="IPR010982">
    <property type="entry name" value="Lambda_DNA-bd_dom_sf"/>
</dbReference>
<comment type="caution">
    <text evidence="2">The sequence shown here is derived from an EMBL/GenBank/DDBJ whole genome shotgun (WGS) entry which is preliminary data.</text>
</comment>
<feature type="domain" description="HTH cro/C1-type" evidence="1">
    <location>
        <begin position="22"/>
        <end position="76"/>
    </location>
</feature>
<organism evidence="2 3">
    <name type="scientific">Streptomyces iakyrus</name>
    <dbReference type="NCBI Taxonomy" id="68219"/>
    <lineage>
        <taxon>Bacteria</taxon>
        <taxon>Bacillati</taxon>
        <taxon>Actinomycetota</taxon>
        <taxon>Actinomycetes</taxon>
        <taxon>Kitasatosporales</taxon>
        <taxon>Streptomycetaceae</taxon>
        <taxon>Streptomyces</taxon>
    </lineage>
</organism>
<reference evidence="2 3" key="1">
    <citation type="submission" date="2024-10" db="EMBL/GenBank/DDBJ databases">
        <title>The Natural Products Discovery Center: Release of the First 8490 Sequenced Strains for Exploring Actinobacteria Biosynthetic Diversity.</title>
        <authorList>
            <person name="Kalkreuter E."/>
            <person name="Kautsar S.A."/>
            <person name="Yang D."/>
            <person name="Bader C.D."/>
            <person name="Teijaro C.N."/>
            <person name="Fluegel L."/>
            <person name="Davis C.M."/>
            <person name="Simpson J.R."/>
            <person name="Lauterbach L."/>
            <person name="Steele A.D."/>
            <person name="Gui C."/>
            <person name="Meng S."/>
            <person name="Li G."/>
            <person name="Viehrig K."/>
            <person name="Ye F."/>
            <person name="Su P."/>
            <person name="Kiefer A.F."/>
            <person name="Nichols A."/>
            <person name="Cepeda A.J."/>
            <person name="Yan W."/>
            <person name="Fan B."/>
            <person name="Jiang Y."/>
            <person name="Adhikari A."/>
            <person name="Zheng C.-J."/>
            <person name="Schuster L."/>
            <person name="Cowan T.M."/>
            <person name="Smanski M.J."/>
            <person name="Chevrette M.G."/>
            <person name="De Carvalho L.P.S."/>
            <person name="Shen B."/>
        </authorList>
    </citation>
    <scope>NUCLEOTIDE SEQUENCE [LARGE SCALE GENOMIC DNA]</scope>
    <source>
        <strain evidence="2 3">NPDC089932</strain>
    </source>
</reference>
<sequence length="246" mass="27751">MGRPEGPIAETGPARRTLALWLRSQRESASLSYEGLAARTTYSPDTMRRAASGQRIPTLKVLVAFAEACGADLQVAEGLWKSARRELSGPHREYHIAYVIDFPDLHDAMQSLYRHAGSPSYSELDRRAGGNGRLAKSTLSRFFAKKSVPSKDFTLAFAVACGVRGEKLELWEVAWLRAAGRRASERRERIAKQERGKRLRRKRARVNFRIIARCVGCHRHEVLEVQDPAEIFWCSSCEKGKIPLMR</sequence>
<evidence type="ECO:0000259" key="1">
    <source>
        <dbReference type="PROSITE" id="PS50943"/>
    </source>
</evidence>
<gene>
    <name evidence="2" type="ORF">ACIP2Z_06845</name>
</gene>
<dbReference type="Pfam" id="PF13560">
    <property type="entry name" value="HTH_31"/>
    <property type="match status" value="1"/>
</dbReference>
<protein>
    <submittedName>
        <fullName evidence="2">Helix-turn-helix domain-containing protein</fullName>
    </submittedName>
</protein>
<evidence type="ECO:0000313" key="3">
    <source>
        <dbReference type="Proteomes" id="UP001617511"/>
    </source>
</evidence>
<dbReference type="PROSITE" id="PS50943">
    <property type="entry name" value="HTH_CROC1"/>
    <property type="match status" value="1"/>
</dbReference>
<dbReference type="Gene3D" id="1.10.260.40">
    <property type="entry name" value="lambda repressor-like DNA-binding domains"/>
    <property type="match status" value="1"/>
</dbReference>
<dbReference type="Proteomes" id="UP001617511">
    <property type="component" value="Unassembled WGS sequence"/>
</dbReference>
<dbReference type="SMART" id="SM00530">
    <property type="entry name" value="HTH_XRE"/>
    <property type="match status" value="2"/>
</dbReference>
<accession>A0ABW8FA59</accession>
<dbReference type="RefSeq" id="WP_402070832.1">
    <property type="nucleotide sequence ID" value="NZ_JBIVGG010000003.1"/>
</dbReference>
<dbReference type="CDD" id="cd00093">
    <property type="entry name" value="HTH_XRE"/>
    <property type="match status" value="1"/>
</dbReference>
<dbReference type="EMBL" id="JBIVGG010000003">
    <property type="protein sequence ID" value="MFJ4078650.1"/>
    <property type="molecule type" value="Genomic_DNA"/>
</dbReference>
<evidence type="ECO:0000313" key="2">
    <source>
        <dbReference type="EMBL" id="MFJ4078650.1"/>
    </source>
</evidence>
<keyword evidence="3" id="KW-1185">Reference proteome</keyword>
<dbReference type="InterPro" id="IPR001387">
    <property type="entry name" value="Cro/C1-type_HTH"/>
</dbReference>
<name>A0ABW8FA59_9ACTN</name>
<dbReference type="SUPFAM" id="SSF47413">
    <property type="entry name" value="lambda repressor-like DNA-binding domains"/>
    <property type="match status" value="1"/>
</dbReference>
<proteinExistence type="predicted"/>